<comment type="caution">
    <text evidence="2">The sequence shown here is derived from an EMBL/GenBank/DDBJ whole genome shotgun (WGS) entry which is preliminary data.</text>
</comment>
<dbReference type="RefSeq" id="XP_007721681.1">
    <property type="nucleotide sequence ID" value="XM_007723491.1"/>
</dbReference>
<feature type="compositionally biased region" description="Polar residues" evidence="1">
    <location>
        <begin position="955"/>
        <end position="969"/>
    </location>
</feature>
<feature type="compositionally biased region" description="Low complexity" evidence="1">
    <location>
        <begin position="477"/>
        <end position="494"/>
    </location>
</feature>
<gene>
    <name evidence="2" type="ORF">A1O1_02580</name>
</gene>
<feature type="compositionally biased region" description="Polar residues" evidence="1">
    <location>
        <begin position="636"/>
        <end position="647"/>
    </location>
</feature>
<feature type="compositionally biased region" description="Low complexity" evidence="1">
    <location>
        <begin position="510"/>
        <end position="523"/>
    </location>
</feature>
<dbReference type="OrthoDB" id="74412at2759"/>
<dbReference type="eggNOG" id="ENOG502RYYT">
    <property type="taxonomic scope" value="Eukaryota"/>
</dbReference>
<evidence type="ECO:0008006" key="4">
    <source>
        <dbReference type="Google" id="ProtNLM"/>
    </source>
</evidence>
<evidence type="ECO:0000313" key="3">
    <source>
        <dbReference type="Proteomes" id="UP000019484"/>
    </source>
</evidence>
<feature type="compositionally biased region" description="Polar residues" evidence="1">
    <location>
        <begin position="823"/>
        <end position="835"/>
    </location>
</feature>
<dbReference type="EMBL" id="AMWN01000002">
    <property type="protein sequence ID" value="EXJ94187.1"/>
    <property type="molecule type" value="Genomic_DNA"/>
</dbReference>
<feature type="compositionally biased region" description="Polar residues" evidence="1">
    <location>
        <begin position="524"/>
        <end position="537"/>
    </location>
</feature>
<feature type="compositionally biased region" description="Polar residues" evidence="1">
    <location>
        <begin position="458"/>
        <end position="473"/>
    </location>
</feature>
<organism evidence="2 3">
    <name type="scientific">Capronia coronata CBS 617.96</name>
    <dbReference type="NCBI Taxonomy" id="1182541"/>
    <lineage>
        <taxon>Eukaryota</taxon>
        <taxon>Fungi</taxon>
        <taxon>Dikarya</taxon>
        <taxon>Ascomycota</taxon>
        <taxon>Pezizomycotina</taxon>
        <taxon>Eurotiomycetes</taxon>
        <taxon>Chaetothyriomycetidae</taxon>
        <taxon>Chaetothyriales</taxon>
        <taxon>Herpotrichiellaceae</taxon>
        <taxon>Capronia</taxon>
    </lineage>
</organism>
<reference evidence="2 3" key="1">
    <citation type="submission" date="2013-03" db="EMBL/GenBank/DDBJ databases">
        <title>The Genome Sequence of Capronia coronata CBS 617.96.</title>
        <authorList>
            <consortium name="The Broad Institute Genomics Platform"/>
            <person name="Cuomo C."/>
            <person name="de Hoog S."/>
            <person name="Gorbushina A."/>
            <person name="Walker B."/>
            <person name="Young S.K."/>
            <person name="Zeng Q."/>
            <person name="Gargeya S."/>
            <person name="Fitzgerald M."/>
            <person name="Haas B."/>
            <person name="Abouelleil A."/>
            <person name="Allen A.W."/>
            <person name="Alvarado L."/>
            <person name="Arachchi H.M."/>
            <person name="Berlin A.M."/>
            <person name="Chapman S.B."/>
            <person name="Gainer-Dewar J."/>
            <person name="Goldberg J."/>
            <person name="Griggs A."/>
            <person name="Gujja S."/>
            <person name="Hansen M."/>
            <person name="Howarth C."/>
            <person name="Imamovic A."/>
            <person name="Ireland A."/>
            <person name="Larimer J."/>
            <person name="McCowan C."/>
            <person name="Murphy C."/>
            <person name="Pearson M."/>
            <person name="Poon T.W."/>
            <person name="Priest M."/>
            <person name="Roberts A."/>
            <person name="Saif S."/>
            <person name="Shea T."/>
            <person name="Sisk P."/>
            <person name="Sykes S."/>
            <person name="Wortman J."/>
            <person name="Nusbaum C."/>
            <person name="Birren B."/>
        </authorList>
    </citation>
    <scope>NUCLEOTIDE SEQUENCE [LARGE SCALE GENOMIC DNA]</scope>
    <source>
        <strain evidence="2 3">CBS 617.96</strain>
    </source>
</reference>
<feature type="region of interest" description="Disordered" evidence="1">
    <location>
        <begin position="322"/>
        <end position="347"/>
    </location>
</feature>
<feature type="compositionally biased region" description="Low complexity" evidence="1">
    <location>
        <begin position="615"/>
        <end position="627"/>
    </location>
</feature>
<dbReference type="AlphaFoldDB" id="W9YMN8"/>
<feature type="region of interest" description="Disordered" evidence="1">
    <location>
        <begin position="928"/>
        <end position="1001"/>
    </location>
</feature>
<dbReference type="Proteomes" id="UP000019484">
    <property type="component" value="Unassembled WGS sequence"/>
</dbReference>
<dbReference type="InterPro" id="IPR029006">
    <property type="entry name" value="ADF-H/Gelsolin-like_dom_sf"/>
</dbReference>
<evidence type="ECO:0000313" key="2">
    <source>
        <dbReference type="EMBL" id="EXJ94187.1"/>
    </source>
</evidence>
<feature type="compositionally biased region" description="Polar residues" evidence="1">
    <location>
        <begin position="212"/>
        <end position="223"/>
    </location>
</feature>
<feature type="region of interest" description="Disordered" evidence="1">
    <location>
        <begin position="458"/>
        <end position="552"/>
    </location>
</feature>
<accession>W9YMN8</accession>
<feature type="region of interest" description="Disordered" evidence="1">
    <location>
        <begin position="694"/>
        <end position="752"/>
    </location>
</feature>
<feature type="region of interest" description="Disordered" evidence="1">
    <location>
        <begin position="207"/>
        <end position="269"/>
    </location>
</feature>
<keyword evidence="3" id="KW-1185">Reference proteome</keyword>
<feature type="compositionally biased region" description="Low complexity" evidence="1">
    <location>
        <begin position="945"/>
        <end position="954"/>
    </location>
</feature>
<feature type="region of interest" description="Disordered" evidence="1">
    <location>
        <begin position="823"/>
        <end position="903"/>
    </location>
</feature>
<feature type="region of interest" description="Disordered" evidence="1">
    <location>
        <begin position="373"/>
        <end position="438"/>
    </location>
</feature>
<sequence>MSLNGLDGTAVAEAHQAALAEAGGWFLLSYINRDTVELLKKGTGGIQEVRNVIEQYEEKSPLYGWLQYRRKKVILKYVPEGTSRLLQVRLTVQFQSVLETFSPHDTVFSFTAASELTDSALGLNKMVLPSAASLTSSNSSLRRRRLDEITEDAEEATWTADEMVTMSALPEEPMTPTYGRRELDELPASAVLAKALLAKRKEEAVAAAASTKPDSATILQPETTAPLRKDNLAPRAPAASELPSLDKSLPATPEESPPATGDREPAKAPDFDFANNILLDAAATISAAEPLTPRPHTHHLSAAESDSISQWNNHVASYATVKSKKKLGPRPHVDAAHRPKTSGTFDIDVNGNVRPVANLPTTVRVSTRSVVGASLRPGSQQSTRSVPGRFAPLSHSIKEPPRLPSPTYLQSVYKPSESRPTLLRPASTTTEGSAATPDKLRLMKALQLRKRNMLLAQRASTATSSAPLNANTHNESDSSVSPYASSSHLSSLPSQEQLANIDEESKLAQSSSTTSPTFTTNISEELSTKASSVSEQEAGSRKPRSLSSGTSSSITPKAIVINREDILSSADAFVDDSAAGLAEGEIANPAQNEPTQSMVHAASIEVERPLDRDASTVVPSSASSAQVQDEQDEDSPTTADASQSRTNGIAPLSKQRRQAPTEPLRILPSGDTSTSDMSEDEALMEELQNATVHEAKPVSVARSPVTPIMSQGSSDKLRDFVNKTSTSNYQARQSARSTPDRKSSASIRSVSTALPQWPPVQAEPALVPLTKKPTLGSGISKRIKALEVLTTKDTQSLPPPPPVRVASGGRAAFSAFLKRSAFIPNQQSPNMSTEKSPPKPLPFAKAHYESDPSNLASTALQRPLNDDRGPVQKGDSISVTARIVRDNSGKRPPMSPSSSYHTPLNLFRSPLIVEHEKHDELPHDVSLTSMQSLTMSPTKSEKSRFSFSSHRSASQTNLPRSESNTSKLSYASAHKKHGPRSTSDAASSYEEKPKGSRTSRLMKRMSNLTSPRNKNHPSKEPAQPITIQEQSELTRHDSASESLLHVVDIGDVNVQFPETLLWKRRFMRVDDQGYLIFSPAMTDANMKSVSRKYHLSDFKRLSLPDLGQEEMAWSILLDLKDGRCIQCACEGRHAQQQVLRMLVDAHHAYHQLYGNSK</sequence>
<dbReference type="SUPFAM" id="SSF55753">
    <property type="entry name" value="Actin depolymerizing proteins"/>
    <property type="match status" value="1"/>
</dbReference>
<dbReference type="GeneID" id="19157480"/>
<feature type="region of interest" description="Disordered" evidence="1">
    <location>
        <begin position="610"/>
        <end position="679"/>
    </location>
</feature>
<proteinExistence type="predicted"/>
<evidence type="ECO:0000256" key="1">
    <source>
        <dbReference type="SAM" id="MobiDB-lite"/>
    </source>
</evidence>
<feature type="compositionally biased region" description="Polar residues" evidence="1">
    <location>
        <begin position="722"/>
        <end position="737"/>
    </location>
</feature>
<dbReference type="Gene3D" id="3.40.20.10">
    <property type="entry name" value="Severin"/>
    <property type="match status" value="1"/>
</dbReference>
<dbReference type="HOGENOM" id="CLU_004392_0_0_1"/>
<feature type="compositionally biased region" description="Polar residues" evidence="1">
    <location>
        <begin position="928"/>
        <end position="938"/>
    </location>
</feature>
<dbReference type="STRING" id="1182541.W9YMN8"/>
<protein>
    <recommendedName>
        <fullName evidence="4">ADF-H domain-containing protein</fullName>
    </recommendedName>
</protein>
<feature type="compositionally biased region" description="Polar residues" evidence="1">
    <location>
        <begin position="851"/>
        <end position="860"/>
    </location>
</feature>
<name>W9YMN8_9EURO</name>